<dbReference type="Proteomes" id="UP000295506">
    <property type="component" value="Unassembled WGS sequence"/>
</dbReference>
<dbReference type="InterPro" id="IPR003749">
    <property type="entry name" value="ThiS/MoaD-like"/>
</dbReference>
<dbReference type="EMBL" id="SOBK01000003">
    <property type="protein sequence ID" value="TDT89801.1"/>
    <property type="molecule type" value="Genomic_DNA"/>
</dbReference>
<evidence type="ECO:0000313" key="4">
    <source>
        <dbReference type="Proteomes" id="UP000295506"/>
    </source>
</evidence>
<dbReference type="CDD" id="cd00565">
    <property type="entry name" value="Ubl_ThiS"/>
    <property type="match status" value="1"/>
</dbReference>
<dbReference type="Gene3D" id="3.10.20.30">
    <property type="match status" value="1"/>
</dbReference>
<accession>A0A126QMU8</accession>
<proteinExistence type="predicted"/>
<sequence length="66" mass="6869">MNVTVNGGEMELSSDATVLTLLELKNLPSTGVVVERNGDIVPGEAFAITALEDGDHLEVLRFVGGG</sequence>
<dbReference type="Pfam" id="PF02597">
    <property type="entry name" value="ThiS"/>
    <property type="match status" value="1"/>
</dbReference>
<dbReference type="InterPro" id="IPR012675">
    <property type="entry name" value="Beta-grasp_dom_sf"/>
</dbReference>
<keyword evidence="3" id="KW-1185">Reference proteome</keyword>
<protein>
    <submittedName>
        <fullName evidence="2">Sulfur carrier protein</fullName>
    </submittedName>
    <submittedName>
        <fullName evidence="1">Thiamine biosynthesis protein ThiS</fullName>
    </submittedName>
</protein>
<dbReference type="InterPro" id="IPR016155">
    <property type="entry name" value="Mopterin_synth/thiamin_S_b"/>
</dbReference>
<reference evidence="1 3" key="1">
    <citation type="journal article" date="2016" name="Front. Microbiol.">
        <title>Genome Sequence of the Piezophilic, Mesophilic Sulfate-Reducing Bacterium Desulfovibrio indicus J2T.</title>
        <authorList>
            <person name="Cao J."/>
            <person name="Maignien L."/>
            <person name="Shao Z."/>
            <person name="Alain K."/>
            <person name="Jebbar M."/>
        </authorList>
    </citation>
    <scope>NUCLEOTIDE SEQUENCE [LARGE SCALE GENOMIC DNA]</scope>
    <source>
        <strain evidence="1 3">J2</strain>
    </source>
</reference>
<dbReference type="Proteomes" id="UP000055611">
    <property type="component" value="Chromosome"/>
</dbReference>
<dbReference type="NCBIfam" id="TIGR01683">
    <property type="entry name" value="thiS"/>
    <property type="match status" value="1"/>
</dbReference>
<dbReference type="SUPFAM" id="SSF54285">
    <property type="entry name" value="MoaD/ThiS"/>
    <property type="match status" value="1"/>
</dbReference>
<dbReference type="EMBL" id="CP014206">
    <property type="protein sequence ID" value="AMK11410.1"/>
    <property type="molecule type" value="Genomic_DNA"/>
</dbReference>
<evidence type="ECO:0000313" key="3">
    <source>
        <dbReference type="Proteomes" id="UP000055611"/>
    </source>
</evidence>
<gene>
    <name evidence="1" type="ORF">AWY79_09925</name>
    <name evidence="2" type="ORF">EDC59_10398</name>
</gene>
<dbReference type="OrthoDB" id="197113at2"/>
<reference evidence="2 4" key="2">
    <citation type="submission" date="2019-03" db="EMBL/GenBank/DDBJ databases">
        <title>Genomic Encyclopedia of Type Strains, Phase IV (KMG-IV): sequencing the most valuable type-strain genomes for metagenomic binning, comparative biology and taxonomic classification.</title>
        <authorList>
            <person name="Goeker M."/>
        </authorList>
    </citation>
    <scope>NUCLEOTIDE SEQUENCE [LARGE SCALE GENOMIC DNA]</scope>
    <source>
        <strain evidence="2 4">DSM 101483</strain>
    </source>
</reference>
<organism evidence="2 4">
    <name type="scientific">Pseudodesulfovibrio indicus</name>
    <dbReference type="NCBI Taxonomy" id="1716143"/>
    <lineage>
        <taxon>Bacteria</taxon>
        <taxon>Pseudomonadati</taxon>
        <taxon>Thermodesulfobacteriota</taxon>
        <taxon>Desulfovibrionia</taxon>
        <taxon>Desulfovibrionales</taxon>
        <taxon>Desulfovibrionaceae</taxon>
    </lineage>
</organism>
<evidence type="ECO:0000313" key="1">
    <source>
        <dbReference type="EMBL" id="AMK11410.1"/>
    </source>
</evidence>
<dbReference type="InterPro" id="IPR010035">
    <property type="entry name" value="Thi_S"/>
</dbReference>
<dbReference type="PANTHER" id="PTHR34472:SF1">
    <property type="entry name" value="SULFUR CARRIER PROTEIN THIS"/>
    <property type="match status" value="1"/>
</dbReference>
<dbReference type="PANTHER" id="PTHR34472">
    <property type="entry name" value="SULFUR CARRIER PROTEIN THIS"/>
    <property type="match status" value="1"/>
</dbReference>
<name>A0A126QMU8_9BACT</name>
<dbReference type="KEGG" id="dej:AWY79_09925"/>
<evidence type="ECO:0000313" key="2">
    <source>
        <dbReference type="EMBL" id="TDT89801.1"/>
    </source>
</evidence>
<dbReference type="AlphaFoldDB" id="A0A126QMU8"/>
<dbReference type="RefSeq" id="WP_066803061.1">
    <property type="nucleotide sequence ID" value="NZ_CP014206.1"/>
</dbReference>